<dbReference type="RefSeq" id="WP_008789818.1">
    <property type="nucleotide sequence ID" value="NZ_AKCB01000001.1"/>
</dbReference>
<organism evidence="2 3">
    <name type="scientific">Coprobacillus cateniformis</name>
    <dbReference type="NCBI Taxonomy" id="100884"/>
    <lineage>
        <taxon>Bacteria</taxon>
        <taxon>Bacillati</taxon>
        <taxon>Bacillota</taxon>
        <taxon>Erysipelotrichia</taxon>
        <taxon>Erysipelotrichales</taxon>
        <taxon>Coprobacillaceae</taxon>
        <taxon>Coprobacillus</taxon>
    </lineage>
</organism>
<keyword evidence="1" id="KW-0446">Lipid-binding</keyword>
<dbReference type="STRING" id="100884.GCA_000269565_00384"/>
<sequence>MFQIVTDGSCDLEQALVEQYQLHVVPFYITKDGLTHQKEKEDISVEEFYQFMVDHIDVFPKTSMPSVQDYMRVFESILENKEDILCICITTKFSGSYNSALTAKQMLEAHYPLQRITIIDSTVNTVLQGLLVLEAGKMRLNGYEYAEVIEKIEMIKETGRIFFTVGNFEYLIHGGRIGKVAGVAAKTLGIKPLIVLRDGEIFASGVTRGREKSKRKVIENVIDYFRENHLNPYDYAFCVGYGYDKKEGEVFQKLLESSLKEKLSGFNEPIFIQHIGATIGVHTGPYPIGVGLIKKYNKS</sequence>
<dbReference type="EMBL" id="ADKX01000041">
    <property type="protein sequence ID" value="EFW03939.1"/>
    <property type="molecule type" value="Genomic_DNA"/>
</dbReference>
<dbReference type="Gene3D" id="3.40.50.10170">
    <property type="match status" value="1"/>
</dbReference>
<dbReference type="Gene3D" id="3.30.1180.10">
    <property type="match status" value="1"/>
</dbReference>
<dbReference type="HOGENOM" id="CLU_048251_4_2_9"/>
<dbReference type="Pfam" id="PF02645">
    <property type="entry name" value="DegV"/>
    <property type="match status" value="1"/>
</dbReference>
<accession>E7GD88</accession>
<dbReference type="OrthoDB" id="9781230at2"/>
<dbReference type="GeneID" id="78228297"/>
<comment type="caution">
    <text evidence="2">The sequence shown here is derived from an EMBL/GenBank/DDBJ whole genome shotgun (WGS) entry which is preliminary data.</text>
</comment>
<dbReference type="NCBIfam" id="TIGR00762">
    <property type="entry name" value="DegV"/>
    <property type="match status" value="1"/>
</dbReference>
<dbReference type="SUPFAM" id="SSF82549">
    <property type="entry name" value="DAK1/DegV-like"/>
    <property type="match status" value="1"/>
</dbReference>
<dbReference type="PANTHER" id="PTHR33434">
    <property type="entry name" value="DEGV DOMAIN-CONTAINING PROTEIN DR_1986-RELATED"/>
    <property type="match status" value="1"/>
</dbReference>
<reference evidence="2 3" key="1">
    <citation type="submission" date="2010-12" db="EMBL/GenBank/DDBJ databases">
        <title>The Genome Sequence of Coprobacillus sp. strain 29_1.</title>
        <authorList>
            <consortium name="The Broad Institute Genome Sequencing Platform"/>
            <person name="Earl A."/>
            <person name="Ward D."/>
            <person name="Feldgarden M."/>
            <person name="Gevers D."/>
            <person name="Daigneault M."/>
            <person name="Sibley C.D."/>
            <person name="White A."/>
            <person name="Strauss J."/>
            <person name="Allen-Vercoe E."/>
            <person name="Young S.K."/>
            <person name="Zeng Q."/>
            <person name="Gargeya S."/>
            <person name="Fitzgerald M."/>
            <person name="Haas B."/>
            <person name="Abouelleil A."/>
            <person name="Alvarado L."/>
            <person name="Arachchi H.M."/>
            <person name="Berlin A."/>
            <person name="Brown A."/>
            <person name="Chapman S.B."/>
            <person name="Chen Z."/>
            <person name="Dunbar C."/>
            <person name="Freedman E."/>
            <person name="Gearin G."/>
            <person name="Gellesch M."/>
            <person name="Goldberg J."/>
            <person name="Griggs A."/>
            <person name="Gujja S."/>
            <person name="Heilman E."/>
            <person name="Heiman D."/>
            <person name="Howarth C."/>
            <person name="Larson L."/>
            <person name="Lui A."/>
            <person name="MacDonald P.J.P."/>
            <person name="Mehta T."/>
            <person name="Montmayeur A."/>
            <person name="Murphy C."/>
            <person name="Neiman D."/>
            <person name="Pearson M."/>
            <person name="Priest M."/>
            <person name="Roberts A."/>
            <person name="Saif S."/>
            <person name="Shea T."/>
            <person name="Shenoy N."/>
            <person name="Sisk P."/>
            <person name="Stolte C."/>
            <person name="Sykes S."/>
            <person name="White J."/>
            <person name="Yandava C."/>
            <person name="Nusbaum C."/>
            <person name="Birren B."/>
        </authorList>
    </citation>
    <scope>NUCLEOTIDE SEQUENCE [LARGE SCALE GENOMIC DNA]</scope>
    <source>
        <strain evidence="2 3">29_1</strain>
    </source>
</reference>
<dbReference type="AlphaFoldDB" id="E7GD88"/>
<evidence type="ECO:0008006" key="4">
    <source>
        <dbReference type="Google" id="ProtNLM"/>
    </source>
</evidence>
<dbReference type="InterPro" id="IPR043168">
    <property type="entry name" value="DegV_C"/>
</dbReference>
<dbReference type="GO" id="GO:0008289">
    <property type="term" value="F:lipid binding"/>
    <property type="evidence" value="ECO:0007669"/>
    <property type="project" value="UniProtKB-KW"/>
</dbReference>
<name>E7GD88_9FIRM</name>
<dbReference type="InterPro" id="IPR003797">
    <property type="entry name" value="DegV"/>
</dbReference>
<dbReference type="PANTHER" id="PTHR33434:SF2">
    <property type="entry name" value="FATTY ACID-BINDING PROTEIN TM_1468"/>
    <property type="match status" value="1"/>
</dbReference>
<dbReference type="Proteomes" id="UP000003157">
    <property type="component" value="Unassembled WGS sequence"/>
</dbReference>
<dbReference type="eggNOG" id="COG1307">
    <property type="taxonomic scope" value="Bacteria"/>
</dbReference>
<evidence type="ECO:0000313" key="2">
    <source>
        <dbReference type="EMBL" id="EFW03939.1"/>
    </source>
</evidence>
<evidence type="ECO:0000313" key="3">
    <source>
        <dbReference type="Proteomes" id="UP000003157"/>
    </source>
</evidence>
<proteinExistence type="predicted"/>
<keyword evidence="3" id="KW-1185">Reference proteome</keyword>
<protein>
    <recommendedName>
        <fullName evidence="4">DegV family protein</fullName>
    </recommendedName>
</protein>
<gene>
    <name evidence="2" type="ORF">HMPREF9488_02731</name>
</gene>
<dbReference type="InterPro" id="IPR050270">
    <property type="entry name" value="DegV_domain_contain"/>
</dbReference>
<dbReference type="PROSITE" id="PS51482">
    <property type="entry name" value="DEGV"/>
    <property type="match status" value="1"/>
</dbReference>
<evidence type="ECO:0000256" key="1">
    <source>
        <dbReference type="ARBA" id="ARBA00023121"/>
    </source>
</evidence>